<dbReference type="EMBL" id="JASCZI010000013">
    <property type="protein sequence ID" value="MED6106643.1"/>
    <property type="molecule type" value="Genomic_DNA"/>
</dbReference>
<evidence type="ECO:0000313" key="2">
    <source>
        <dbReference type="Proteomes" id="UP001341840"/>
    </source>
</evidence>
<keyword evidence="2" id="KW-1185">Reference proteome</keyword>
<sequence length="128" mass="13341">MVASAGSARVFASFYSSPETFASTRVLSTLLFFASTRFPCSFSGPLCVSSLVLHSSPCFVSPSLLGGHVSLPCLLESKLHLLLSGLAVPGSRCLASAPANYSGNGDSNGDSSSNKKSILDVHLSWKKL</sequence>
<name>A0ABU6Q479_9FABA</name>
<reference evidence="1 2" key="1">
    <citation type="journal article" date="2023" name="Plants (Basel)">
        <title>Bridging the Gap: Combining Genomics and Transcriptomics Approaches to Understand Stylosanthes scabra, an Orphan Legume from the Brazilian Caatinga.</title>
        <authorList>
            <person name="Ferreira-Neto J.R.C."/>
            <person name="da Silva M.D."/>
            <person name="Binneck E."/>
            <person name="de Melo N.F."/>
            <person name="da Silva R.H."/>
            <person name="de Melo A.L.T.M."/>
            <person name="Pandolfi V."/>
            <person name="Bustamante F.O."/>
            <person name="Brasileiro-Vidal A.C."/>
            <person name="Benko-Iseppon A.M."/>
        </authorList>
    </citation>
    <scope>NUCLEOTIDE SEQUENCE [LARGE SCALE GENOMIC DNA]</scope>
    <source>
        <tissue evidence="1">Leaves</tissue>
    </source>
</reference>
<evidence type="ECO:0000313" key="1">
    <source>
        <dbReference type="EMBL" id="MED6106643.1"/>
    </source>
</evidence>
<accession>A0ABU6Q479</accession>
<organism evidence="1 2">
    <name type="scientific">Stylosanthes scabra</name>
    <dbReference type="NCBI Taxonomy" id="79078"/>
    <lineage>
        <taxon>Eukaryota</taxon>
        <taxon>Viridiplantae</taxon>
        <taxon>Streptophyta</taxon>
        <taxon>Embryophyta</taxon>
        <taxon>Tracheophyta</taxon>
        <taxon>Spermatophyta</taxon>
        <taxon>Magnoliopsida</taxon>
        <taxon>eudicotyledons</taxon>
        <taxon>Gunneridae</taxon>
        <taxon>Pentapetalae</taxon>
        <taxon>rosids</taxon>
        <taxon>fabids</taxon>
        <taxon>Fabales</taxon>
        <taxon>Fabaceae</taxon>
        <taxon>Papilionoideae</taxon>
        <taxon>50 kb inversion clade</taxon>
        <taxon>dalbergioids sensu lato</taxon>
        <taxon>Dalbergieae</taxon>
        <taxon>Pterocarpus clade</taxon>
        <taxon>Stylosanthes</taxon>
    </lineage>
</organism>
<proteinExistence type="predicted"/>
<protein>
    <recommendedName>
        <fullName evidence="3">Secreted protein</fullName>
    </recommendedName>
</protein>
<evidence type="ECO:0008006" key="3">
    <source>
        <dbReference type="Google" id="ProtNLM"/>
    </source>
</evidence>
<gene>
    <name evidence="1" type="ORF">PIB30_006268</name>
</gene>
<dbReference type="Proteomes" id="UP001341840">
    <property type="component" value="Unassembled WGS sequence"/>
</dbReference>
<comment type="caution">
    <text evidence="1">The sequence shown here is derived from an EMBL/GenBank/DDBJ whole genome shotgun (WGS) entry which is preliminary data.</text>
</comment>